<dbReference type="AlphaFoldDB" id="A0A7G6E3X4"/>
<protein>
    <recommendedName>
        <fullName evidence="5">Hydrogenase maturation factor HypA</fullName>
    </recommendedName>
</protein>
<organism evidence="6 7">
    <name type="scientific">Thermanaerosceptrum fracticalcis</name>
    <dbReference type="NCBI Taxonomy" id="1712410"/>
    <lineage>
        <taxon>Bacteria</taxon>
        <taxon>Bacillati</taxon>
        <taxon>Bacillota</taxon>
        <taxon>Clostridia</taxon>
        <taxon>Eubacteriales</taxon>
        <taxon>Peptococcaceae</taxon>
        <taxon>Thermanaerosceptrum</taxon>
    </lineage>
</organism>
<gene>
    <name evidence="5" type="primary">hypA</name>
    <name evidence="6" type="ORF">BR63_10945</name>
</gene>
<dbReference type="Gene3D" id="3.30.2320.80">
    <property type="match status" value="1"/>
</dbReference>
<comment type="similarity">
    <text evidence="1 5">Belongs to the HypA/HybF family.</text>
</comment>
<sequence length="121" mass="13445">MHELSIMQSIFEIVMENAAKHRLKKVEKVHVVVGELSGVEPEALKFAFSFFARDSVAQDAEFSITTVGVSGRCRACGEKLAGITNLRCKCEVKPDYEMLTGKELYVDTITGESELEEEKSV</sequence>
<evidence type="ECO:0000256" key="1">
    <source>
        <dbReference type="ARBA" id="ARBA00010748"/>
    </source>
</evidence>
<feature type="binding site" evidence="5">
    <location>
        <position position="76"/>
    </location>
    <ligand>
        <name>Zn(2+)</name>
        <dbReference type="ChEBI" id="CHEBI:29105"/>
    </ligand>
</feature>
<dbReference type="RefSeq" id="WP_034420153.1">
    <property type="nucleotide sequence ID" value="NZ_CP045798.1"/>
</dbReference>
<dbReference type="InterPro" id="IPR020538">
    <property type="entry name" value="Hydgase_Ni_incorp_HypA/HybF_CS"/>
</dbReference>
<evidence type="ECO:0000256" key="4">
    <source>
        <dbReference type="ARBA" id="ARBA00022833"/>
    </source>
</evidence>
<dbReference type="PROSITE" id="PS01249">
    <property type="entry name" value="HYPA"/>
    <property type="match status" value="1"/>
</dbReference>
<dbReference type="KEGG" id="tfr:BR63_10945"/>
<name>A0A7G6E3X4_THEFR</name>
<evidence type="ECO:0000256" key="5">
    <source>
        <dbReference type="HAMAP-Rule" id="MF_00213"/>
    </source>
</evidence>
<dbReference type="OrthoDB" id="9800361at2"/>
<dbReference type="InterPro" id="IPR000688">
    <property type="entry name" value="HypA/HybF"/>
</dbReference>
<feature type="binding site" evidence="5">
    <location>
        <position position="73"/>
    </location>
    <ligand>
        <name>Zn(2+)</name>
        <dbReference type="ChEBI" id="CHEBI:29105"/>
    </ligand>
</feature>
<evidence type="ECO:0000256" key="3">
    <source>
        <dbReference type="ARBA" id="ARBA00022723"/>
    </source>
</evidence>
<dbReference type="GO" id="GO:0008270">
    <property type="term" value="F:zinc ion binding"/>
    <property type="evidence" value="ECO:0007669"/>
    <property type="project" value="UniProtKB-UniRule"/>
</dbReference>
<dbReference type="GO" id="GO:0016151">
    <property type="term" value="F:nickel cation binding"/>
    <property type="evidence" value="ECO:0007669"/>
    <property type="project" value="UniProtKB-UniRule"/>
</dbReference>
<feature type="binding site" evidence="5">
    <location>
        <position position="90"/>
    </location>
    <ligand>
        <name>Zn(2+)</name>
        <dbReference type="ChEBI" id="CHEBI:29105"/>
    </ligand>
</feature>
<keyword evidence="7" id="KW-1185">Reference proteome</keyword>
<evidence type="ECO:0000313" key="6">
    <source>
        <dbReference type="EMBL" id="QNB46778.1"/>
    </source>
</evidence>
<evidence type="ECO:0000256" key="2">
    <source>
        <dbReference type="ARBA" id="ARBA00022596"/>
    </source>
</evidence>
<dbReference type="GO" id="GO:0051604">
    <property type="term" value="P:protein maturation"/>
    <property type="evidence" value="ECO:0007669"/>
    <property type="project" value="InterPro"/>
</dbReference>
<dbReference type="EMBL" id="CP045798">
    <property type="protein sequence ID" value="QNB46778.1"/>
    <property type="molecule type" value="Genomic_DNA"/>
</dbReference>
<keyword evidence="3 5" id="KW-0479">Metal-binding</keyword>
<feature type="binding site" evidence="5">
    <location>
        <position position="2"/>
    </location>
    <ligand>
        <name>Ni(2+)</name>
        <dbReference type="ChEBI" id="CHEBI:49786"/>
    </ligand>
</feature>
<feature type="binding site" evidence="5">
    <location>
        <position position="88"/>
    </location>
    <ligand>
        <name>Zn(2+)</name>
        <dbReference type="ChEBI" id="CHEBI:29105"/>
    </ligand>
</feature>
<reference evidence="6 7" key="1">
    <citation type="journal article" date="2019" name="Front. Microbiol.">
        <title>Thermoanaerosceptrum fracticalcis gen. nov. sp. nov., a Novel Fumarate-Fermenting Microorganism From a Deep Fractured Carbonate Aquifer of the US Great Basin.</title>
        <authorList>
            <person name="Hamilton-Brehm S.D."/>
            <person name="Stewart L.E."/>
            <person name="Zavarin M."/>
            <person name="Caldwell M."/>
            <person name="Lawson P.A."/>
            <person name="Onstott T.C."/>
            <person name="Grzymski J."/>
            <person name="Neveux I."/>
            <person name="Lollar B.S."/>
            <person name="Russell C.E."/>
            <person name="Moser D.P."/>
        </authorList>
    </citation>
    <scope>NUCLEOTIDE SEQUENCE [LARGE SCALE GENOMIC DNA]</scope>
    <source>
        <strain evidence="6 7">DRI-13</strain>
    </source>
</reference>
<accession>A0A7G6E3X4</accession>
<dbReference type="PANTHER" id="PTHR34535:SF3">
    <property type="entry name" value="HYDROGENASE MATURATION FACTOR HYPA"/>
    <property type="match status" value="1"/>
</dbReference>
<dbReference type="Proteomes" id="UP000515847">
    <property type="component" value="Chromosome"/>
</dbReference>
<comment type="function">
    <text evidence="5">Involved in the maturation of [NiFe] hydrogenases. Required for nickel insertion into the metal center of the hydrogenase.</text>
</comment>
<keyword evidence="2 5" id="KW-0533">Nickel</keyword>
<evidence type="ECO:0000313" key="7">
    <source>
        <dbReference type="Proteomes" id="UP000515847"/>
    </source>
</evidence>
<dbReference type="PIRSF" id="PIRSF004761">
    <property type="entry name" value="Hydrgn_mat_HypA"/>
    <property type="match status" value="1"/>
</dbReference>
<keyword evidence="4 5" id="KW-0862">Zinc</keyword>
<proteinExistence type="inferred from homology"/>
<dbReference type="PANTHER" id="PTHR34535">
    <property type="entry name" value="HYDROGENASE MATURATION FACTOR HYPA"/>
    <property type="match status" value="1"/>
</dbReference>
<dbReference type="HAMAP" id="MF_00213">
    <property type="entry name" value="HypA_HybF"/>
    <property type="match status" value="1"/>
</dbReference>
<dbReference type="Pfam" id="PF01155">
    <property type="entry name" value="HypA"/>
    <property type="match status" value="1"/>
</dbReference>